<gene>
    <name evidence="1" type="ORF">PCOR1329_LOCUS82055</name>
</gene>
<dbReference type="EMBL" id="CAUYUJ010021760">
    <property type="protein sequence ID" value="CAK0906875.1"/>
    <property type="molecule type" value="Genomic_DNA"/>
</dbReference>
<sequence length="95" mass="10358">MGDGGGPEPPADAGGQSPVCALLVPKTEVAVALRALNSLTPRWGAAVARLERERCKASQATRAGWRRERGRLHVLRRFRITCPELRPSWVFLQAG</sequence>
<organism evidence="1 2">
    <name type="scientific">Prorocentrum cordatum</name>
    <dbReference type="NCBI Taxonomy" id="2364126"/>
    <lineage>
        <taxon>Eukaryota</taxon>
        <taxon>Sar</taxon>
        <taxon>Alveolata</taxon>
        <taxon>Dinophyceae</taxon>
        <taxon>Prorocentrales</taxon>
        <taxon>Prorocentraceae</taxon>
        <taxon>Prorocentrum</taxon>
    </lineage>
</organism>
<comment type="caution">
    <text evidence="1">The sequence shown here is derived from an EMBL/GenBank/DDBJ whole genome shotgun (WGS) entry which is preliminary data.</text>
</comment>
<accession>A0ABN9Y6M5</accession>
<protein>
    <submittedName>
        <fullName evidence="1">Uncharacterized protein</fullName>
    </submittedName>
</protein>
<dbReference type="Proteomes" id="UP001189429">
    <property type="component" value="Unassembled WGS sequence"/>
</dbReference>
<proteinExistence type="predicted"/>
<keyword evidence="2" id="KW-1185">Reference proteome</keyword>
<evidence type="ECO:0000313" key="2">
    <source>
        <dbReference type="Proteomes" id="UP001189429"/>
    </source>
</evidence>
<reference evidence="1" key="1">
    <citation type="submission" date="2023-10" db="EMBL/GenBank/DDBJ databases">
        <authorList>
            <person name="Chen Y."/>
            <person name="Shah S."/>
            <person name="Dougan E. K."/>
            <person name="Thang M."/>
            <person name="Chan C."/>
        </authorList>
    </citation>
    <scope>NUCLEOTIDE SEQUENCE [LARGE SCALE GENOMIC DNA]</scope>
</reference>
<evidence type="ECO:0000313" key="1">
    <source>
        <dbReference type="EMBL" id="CAK0906875.1"/>
    </source>
</evidence>
<name>A0ABN9Y6M5_9DINO</name>